<protein>
    <recommendedName>
        <fullName evidence="1">DUF4136 domain-containing protein</fullName>
    </recommendedName>
</protein>
<evidence type="ECO:0000259" key="1">
    <source>
        <dbReference type="Pfam" id="PF13590"/>
    </source>
</evidence>
<proteinExistence type="predicted"/>
<dbReference type="InterPro" id="IPR025411">
    <property type="entry name" value="DUF4136"/>
</dbReference>
<organism evidence="2 3">
    <name type="scientific">Halopseudomonas phragmitis</name>
    <dbReference type="NCBI Taxonomy" id="1931241"/>
    <lineage>
        <taxon>Bacteria</taxon>
        <taxon>Pseudomonadati</taxon>
        <taxon>Pseudomonadota</taxon>
        <taxon>Gammaproteobacteria</taxon>
        <taxon>Pseudomonadales</taxon>
        <taxon>Pseudomonadaceae</taxon>
        <taxon>Halopseudomonas</taxon>
    </lineage>
</organism>
<dbReference type="Proteomes" id="UP000243488">
    <property type="component" value="Chromosome"/>
</dbReference>
<name>A0A1V0B215_9GAMM</name>
<evidence type="ECO:0000313" key="2">
    <source>
        <dbReference type="EMBL" id="AQZ93987.1"/>
    </source>
</evidence>
<dbReference type="Pfam" id="PF13590">
    <property type="entry name" value="DUF4136"/>
    <property type="match status" value="1"/>
</dbReference>
<reference evidence="2 3" key="1">
    <citation type="submission" date="2017-03" db="EMBL/GenBank/DDBJ databases">
        <title>Complete genome sequence of the novel DNRA strain Pseudomonas sp. S-6-2 isolated from Chinese polluted river sediment. Journal of Biotechnology.</title>
        <authorList>
            <person name="Li J."/>
            <person name="Xiang F."/>
            <person name="Wang L."/>
            <person name="Xi L."/>
            <person name="Liu J."/>
        </authorList>
    </citation>
    <scope>NUCLEOTIDE SEQUENCE [LARGE SCALE GENOMIC DNA]</scope>
    <source>
        <strain evidence="2 3">S-6-2</strain>
    </source>
</reference>
<dbReference type="AlphaFoldDB" id="A0A1V0B215"/>
<evidence type="ECO:0000313" key="3">
    <source>
        <dbReference type="Proteomes" id="UP000243488"/>
    </source>
</evidence>
<dbReference type="PROSITE" id="PS51257">
    <property type="entry name" value="PROKAR_LIPOPROTEIN"/>
    <property type="match status" value="1"/>
</dbReference>
<dbReference type="RefSeq" id="WP_080048842.1">
    <property type="nucleotide sequence ID" value="NZ_CP020100.1"/>
</dbReference>
<keyword evidence="3" id="KW-1185">Reference proteome</keyword>
<dbReference type="STRING" id="1931241.BVH74_04120"/>
<feature type="domain" description="DUF4136" evidence="1">
    <location>
        <begin position="23"/>
        <end position="185"/>
    </location>
</feature>
<sequence length="186" mass="21053">MFRYLSVFPLFMLLAACQSSPIQQDYDPNRSYTQYRSWAWAEPAVSYAPADPRLQSDLTTQRIREAVAGQLDVRGLRPAVAGAEPDLTVRAHLVVENRQDQVTTSYGGHWGGYWRGGWGGPGYYETRTVDYRVGTLQIDLFDAQDNQLVWRGSASEVLRDGEQTPAERSRKMHELAAKVLSRFPPQ</sequence>
<accession>A0A1V0B215</accession>
<dbReference type="Gene3D" id="3.30.160.670">
    <property type="match status" value="1"/>
</dbReference>
<gene>
    <name evidence="2" type="ORF">BVH74_04120</name>
</gene>
<dbReference type="KEGG" id="ppha:BVH74_04120"/>
<dbReference type="EMBL" id="CP020100">
    <property type="protein sequence ID" value="AQZ93987.1"/>
    <property type="molecule type" value="Genomic_DNA"/>
</dbReference>